<keyword evidence="2" id="KW-0732">Signal</keyword>
<dbReference type="AlphaFoldDB" id="A0A9P5ZIN8"/>
<feature type="region of interest" description="Disordered" evidence="1">
    <location>
        <begin position="514"/>
        <end position="593"/>
    </location>
</feature>
<protein>
    <submittedName>
        <fullName evidence="3">Uncharacterized protein</fullName>
    </submittedName>
</protein>
<dbReference type="Proteomes" id="UP000807025">
    <property type="component" value="Unassembled WGS sequence"/>
</dbReference>
<gene>
    <name evidence="3" type="ORF">BDN71DRAFT_1456700</name>
</gene>
<dbReference type="EMBL" id="MU154688">
    <property type="protein sequence ID" value="KAF9488982.1"/>
    <property type="molecule type" value="Genomic_DNA"/>
</dbReference>
<feature type="compositionally biased region" description="Low complexity" evidence="1">
    <location>
        <begin position="364"/>
        <end position="409"/>
    </location>
</feature>
<evidence type="ECO:0000313" key="3">
    <source>
        <dbReference type="EMBL" id="KAF9488982.1"/>
    </source>
</evidence>
<evidence type="ECO:0000313" key="4">
    <source>
        <dbReference type="Proteomes" id="UP000807025"/>
    </source>
</evidence>
<feature type="compositionally biased region" description="Low complexity" evidence="1">
    <location>
        <begin position="523"/>
        <end position="565"/>
    </location>
</feature>
<feature type="signal peptide" evidence="2">
    <location>
        <begin position="1"/>
        <end position="23"/>
    </location>
</feature>
<reference evidence="3" key="1">
    <citation type="submission" date="2020-11" db="EMBL/GenBank/DDBJ databases">
        <authorList>
            <consortium name="DOE Joint Genome Institute"/>
            <person name="Ahrendt S."/>
            <person name="Riley R."/>
            <person name="Andreopoulos W."/>
            <person name="Labutti K."/>
            <person name="Pangilinan J."/>
            <person name="Ruiz-Duenas F.J."/>
            <person name="Barrasa J.M."/>
            <person name="Sanchez-Garcia M."/>
            <person name="Camarero S."/>
            <person name="Miyauchi S."/>
            <person name="Serrano A."/>
            <person name="Linde D."/>
            <person name="Babiker R."/>
            <person name="Drula E."/>
            <person name="Ayuso-Fernandez I."/>
            <person name="Pacheco R."/>
            <person name="Padilla G."/>
            <person name="Ferreira P."/>
            <person name="Barriuso J."/>
            <person name="Kellner H."/>
            <person name="Castanera R."/>
            <person name="Alfaro M."/>
            <person name="Ramirez L."/>
            <person name="Pisabarro A.G."/>
            <person name="Kuo A."/>
            <person name="Tritt A."/>
            <person name="Lipzen A."/>
            <person name="He G."/>
            <person name="Yan M."/>
            <person name="Ng V."/>
            <person name="Cullen D."/>
            <person name="Martin F."/>
            <person name="Rosso M.-N."/>
            <person name="Henrissat B."/>
            <person name="Hibbett D."/>
            <person name="Martinez A.T."/>
            <person name="Grigoriev I.V."/>
        </authorList>
    </citation>
    <scope>NUCLEOTIDE SEQUENCE</scope>
    <source>
        <strain evidence="3">ATCC 90797</strain>
    </source>
</reference>
<keyword evidence="4" id="KW-1185">Reference proteome</keyword>
<sequence length="650" mass="67889">MLVKFANLWITVLAISLSDLVLGRESWLERDNRPVFLYPRRYIEEDNVLNKLLGACPGEVCRNLTAQAVASLLAAQPECSQQDAADAIIDASSQFDAITQANMIAIAIEYRQAEKNTPPDFSTNPPTLRNSVFCTKAPKNPQLNGLVQAQDPDNDPDLFFDPATLSTIRKGEQPNTFPFSQTDVSPLSPTEPSFDDFADVFVVNDEATVETATACAARITVYFGGSLDVQPVGPAVTVTYGDMSASPTPTSTSTPNGDVGNFGTCTTPQIEFGAGFDGRNETSYRPVDEVSFNHKSDQNIDVIIQFICDTLSNFCEANQRAQSTCVIARAAASAAPRDTGAQADAFNDAFGVPTWFVDIPARDTSGSPIPGTGSVTGSSSSASLPASTVTSASASTQTTPSSSDSDGLGDFGSCTVPQIEFGAGFDNRRETSFRPVDRASYPQGSSPDVDTVTRTLCNQLINTCGANQVAFATCAAARAAASAAPSRTGAQADAFNAAFGISTNFVLVQALDTRGQPLGGGNTPTSTERSTSTTRTATSTTSSSTRATATPTPPANNNGSGSNNNNDDDGNLQTFSGALGGVEAPPVTDAGNGRFQVQGNTFNNRQDALTRSCDIQVNDCSNAANASGNQGDFTVANCGAQGNRCRAAAS</sequence>
<dbReference type="OrthoDB" id="2507450at2759"/>
<organism evidence="3 4">
    <name type="scientific">Pleurotus eryngii</name>
    <name type="common">Boletus of the steppes</name>
    <dbReference type="NCBI Taxonomy" id="5323"/>
    <lineage>
        <taxon>Eukaryota</taxon>
        <taxon>Fungi</taxon>
        <taxon>Dikarya</taxon>
        <taxon>Basidiomycota</taxon>
        <taxon>Agaricomycotina</taxon>
        <taxon>Agaricomycetes</taxon>
        <taxon>Agaricomycetidae</taxon>
        <taxon>Agaricales</taxon>
        <taxon>Pleurotineae</taxon>
        <taxon>Pleurotaceae</taxon>
        <taxon>Pleurotus</taxon>
    </lineage>
</organism>
<feature type="chain" id="PRO_5040400040" evidence="2">
    <location>
        <begin position="24"/>
        <end position="650"/>
    </location>
</feature>
<proteinExistence type="predicted"/>
<name>A0A9P5ZIN8_PLEER</name>
<comment type="caution">
    <text evidence="3">The sequence shown here is derived from an EMBL/GenBank/DDBJ whole genome shotgun (WGS) entry which is preliminary data.</text>
</comment>
<accession>A0A9P5ZIN8</accession>
<evidence type="ECO:0000256" key="1">
    <source>
        <dbReference type="SAM" id="MobiDB-lite"/>
    </source>
</evidence>
<evidence type="ECO:0000256" key="2">
    <source>
        <dbReference type="SAM" id="SignalP"/>
    </source>
</evidence>
<feature type="region of interest" description="Disordered" evidence="1">
    <location>
        <begin position="362"/>
        <end position="409"/>
    </location>
</feature>